<dbReference type="OMA" id="NCAEWIF"/>
<dbReference type="AlphaFoldDB" id="C5KDT4"/>
<protein>
    <submittedName>
        <fullName evidence="2">Protein transport protein sec7, putative</fullName>
    </submittedName>
</protein>
<evidence type="ECO:0000313" key="2">
    <source>
        <dbReference type="EMBL" id="EER17387.1"/>
    </source>
</evidence>
<dbReference type="InterPro" id="IPR046455">
    <property type="entry name" value="Sec7/BIG1-like_C"/>
</dbReference>
<organism evidence="3">
    <name type="scientific">Perkinsus marinus (strain ATCC 50983 / TXsc)</name>
    <dbReference type="NCBI Taxonomy" id="423536"/>
    <lineage>
        <taxon>Eukaryota</taxon>
        <taxon>Sar</taxon>
        <taxon>Alveolata</taxon>
        <taxon>Perkinsozoa</taxon>
        <taxon>Perkinsea</taxon>
        <taxon>Perkinsida</taxon>
        <taxon>Perkinsidae</taxon>
        <taxon>Perkinsus</taxon>
    </lineage>
</organism>
<keyword evidence="3" id="KW-1185">Reference proteome</keyword>
<accession>C5KDT4</accession>
<dbReference type="RefSeq" id="XP_002785591.1">
    <property type="nucleotide sequence ID" value="XM_002785545.1"/>
</dbReference>
<dbReference type="Proteomes" id="UP000007800">
    <property type="component" value="Unassembled WGS sequence"/>
</dbReference>
<evidence type="ECO:0000313" key="3">
    <source>
        <dbReference type="Proteomes" id="UP000007800"/>
    </source>
</evidence>
<dbReference type="GeneID" id="9062441"/>
<proteinExistence type="predicted"/>
<dbReference type="EMBL" id="GG672124">
    <property type="protein sequence ID" value="EER17387.1"/>
    <property type="molecule type" value="Genomic_DNA"/>
</dbReference>
<dbReference type="OrthoDB" id="18431at2759"/>
<dbReference type="Pfam" id="PF20252">
    <property type="entry name" value="BIG2_C"/>
    <property type="match status" value="1"/>
</dbReference>
<dbReference type="InParanoid" id="C5KDT4"/>
<evidence type="ECO:0000259" key="1">
    <source>
        <dbReference type="Pfam" id="PF20252"/>
    </source>
</evidence>
<reference evidence="2 3" key="1">
    <citation type="submission" date="2008-07" db="EMBL/GenBank/DDBJ databases">
        <authorList>
            <person name="El-Sayed N."/>
            <person name="Caler E."/>
            <person name="Inman J."/>
            <person name="Amedeo P."/>
            <person name="Hass B."/>
            <person name="Wortman J."/>
        </authorList>
    </citation>
    <scope>NUCLEOTIDE SEQUENCE [LARGE SCALE GENOMIC DNA]</scope>
    <source>
        <strain evidence="3">ATCC 50983 / TXsc</strain>
    </source>
</reference>
<gene>
    <name evidence="2" type="ORF">Pmar_PMAR022337</name>
</gene>
<sequence>MVFNGVLSPLFDDMLHLLTPGNRPPTPPVERGATEQGVTSSTCLSAVSALTRLVDKRFDRLGFLLPQILALLGACVHHESEAVARIVKTVNSNGPVPAGATNKHGATGSVRRRGENLPFDSSEVVTKCVVQLLLIDLVYRVFFREHYDKVPSGAVETILDALQLSFKFAHSFNVRLDIRERLKKLGFMRDMKQLPGLLKQEREGICVYFRLLVKLYSTTSSPECAEKLSQVSMDVVSSLQRKEKFLKTPQEGGLGTPKAADPIKVMEFEREVAGLIPLVSDVILASLMDLSDDMFAENCAEWIFPMLSDLILVDDRGIRSKIQQIMSTKVRAVLNRGTPQSSSSAGHQ</sequence>
<name>C5KDT4_PERM5</name>
<feature type="domain" description="Sec7/BIG1-like C-terminal" evidence="1">
    <location>
        <begin position="129"/>
        <end position="327"/>
    </location>
</feature>